<dbReference type="InterPro" id="IPR041118">
    <property type="entry name" value="Rx_N"/>
</dbReference>
<dbReference type="Pfam" id="PF18052">
    <property type="entry name" value="Rx_N"/>
    <property type="match status" value="1"/>
</dbReference>
<comment type="caution">
    <text evidence="6">The sequence shown here is derived from an EMBL/GenBank/DDBJ whole genome shotgun (WGS) entry which is preliminary data.</text>
</comment>
<sequence length="226" mass="25720">MVELMGDSLLSVLLYVLYKALASEEVVNFFQGEKLDSKQLGGLKLMLVSANVLLNRAKTQLEQPHVKTWIERLRQVLHEVERVMKENNTEAMPLKQGKGESRSKAWKCLNFSPTLFSPLNDTVKSEMEDILCTLQLLLDQREFFYLAEVEPKLPSGSFWYTTEGVSGMVCKFDEQIYRDLLTLLPANIDYVALRNDDDDSATTWNDVNGLSFSSGQISFFSDDVED</sequence>
<dbReference type="GO" id="GO:0000166">
    <property type="term" value="F:nucleotide binding"/>
    <property type="evidence" value="ECO:0007669"/>
    <property type="project" value="UniProtKB-KW"/>
</dbReference>
<dbReference type="AlphaFoldDB" id="A0A2P5B900"/>
<feature type="domain" description="Disease resistance N-terminal" evidence="5">
    <location>
        <begin position="10"/>
        <end position="97"/>
    </location>
</feature>
<evidence type="ECO:0000256" key="2">
    <source>
        <dbReference type="ARBA" id="ARBA00022741"/>
    </source>
</evidence>
<evidence type="ECO:0000313" key="7">
    <source>
        <dbReference type="Proteomes" id="UP000237105"/>
    </source>
</evidence>
<organism evidence="6 7">
    <name type="scientific">Parasponia andersonii</name>
    <name type="common">Sponia andersonii</name>
    <dbReference type="NCBI Taxonomy" id="3476"/>
    <lineage>
        <taxon>Eukaryota</taxon>
        <taxon>Viridiplantae</taxon>
        <taxon>Streptophyta</taxon>
        <taxon>Embryophyta</taxon>
        <taxon>Tracheophyta</taxon>
        <taxon>Spermatophyta</taxon>
        <taxon>Magnoliopsida</taxon>
        <taxon>eudicotyledons</taxon>
        <taxon>Gunneridae</taxon>
        <taxon>Pentapetalae</taxon>
        <taxon>rosids</taxon>
        <taxon>fabids</taxon>
        <taxon>Rosales</taxon>
        <taxon>Cannabaceae</taxon>
        <taxon>Parasponia</taxon>
    </lineage>
</organism>
<name>A0A2P5B900_PARAD</name>
<proteinExistence type="predicted"/>
<dbReference type="Proteomes" id="UP000237105">
    <property type="component" value="Unassembled WGS sequence"/>
</dbReference>
<evidence type="ECO:0000256" key="4">
    <source>
        <dbReference type="SAM" id="SignalP"/>
    </source>
</evidence>
<protein>
    <recommendedName>
        <fullName evidence="5">Disease resistance N-terminal domain-containing protein</fullName>
    </recommendedName>
</protein>
<evidence type="ECO:0000256" key="1">
    <source>
        <dbReference type="ARBA" id="ARBA00022737"/>
    </source>
</evidence>
<evidence type="ECO:0000256" key="3">
    <source>
        <dbReference type="ARBA" id="ARBA00022821"/>
    </source>
</evidence>
<keyword evidence="2" id="KW-0547">Nucleotide-binding</keyword>
<evidence type="ECO:0000313" key="6">
    <source>
        <dbReference type="EMBL" id="PON45273.1"/>
    </source>
</evidence>
<dbReference type="GO" id="GO:0006952">
    <property type="term" value="P:defense response"/>
    <property type="evidence" value="ECO:0007669"/>
    <property type="project" value="UniProtKB-KW"/>
</dbReference>
<keyword evidence="1" id="KW-0677">Repeat</keyword>
<reference evidence="7" key="1">
    <citation type="submission" date="2016-06" db="EMBL/GenBank/DDBJ databases">
        <title>Parallel loss of symbiosis genes in relatives of nitrogen-fixing non-legume Parasponia.</title>
        <authorList>
            <person name="Van Velzen R."/>
            <person name="Holmer R."/>
            <person name="Bu F."/>
            <person name="Rutten L."/>
            <person name="Van Zeijl A."/>
            <person name="Liu W."/>
            <person name="Santuari L."/>
            <person name="Cao Q."/>
            <person name="Sharma T."/>
            <person name="Shen D."/>
            <person name="Roswanjaya Y."/>
            <person name="Wardhani T."/>
            <person name="Kalhor M.S."/>
            <person name="Jansen J."/>
            <person name="Van den Hoogen J."/>
            <person name="Gungor B."/>
            <person name="Hartog M."/>
            <person name="Hontelez J."/>
            <person name="Verver J."/>
            <person name="Yang W.-C."/>
            <person name="Schijlen E."/>
            <person name="Repin R."/>
            <person name="Schilthuizen M."/>
            <person name="Schranz E."/>
            <person name="Heidstra R."/>
            <person name="Miyata K."/>
            <person name="Fedorova E."/>
            <person name="Kohlen W."/>
            <person name="Bisseling T."/>
            <person name="Smit S."/>
            <person name="Geurts R."/>
        </authorList>
    </citation>
    <scope>NUCLEOTIDE SEQUENCE [LARGE SCALE GENOMIC DNA]</scope>
    <source>
        <strain evidence="7">cv. WU1-14</strain>
    </source>
</reference>
<evidence type="ECO:0000259" key="5">
    <source>
        <dbReference type="Pfam" id="PF18052"/>
    </source>
</evidence>
<keyword evidence="4" id="KW-0732">Signal</keyword>
<keyword evidence="7" id="KW-1185">Reference proteome</keyword>
<feature type="signal peptide" evidence="4">
    <location>
        <begin position="1"/>
        <end position="22"/>
    </location>
</feature>
<accession>A0A2P5B900</accession>
<keyword evidence="3" id="KW-0611">Plant defense</keyword>
<dbReference type="EMBL" id="JXTB01000334">
    <property type="protein sequence ID" value="PON45273.1"/>
    <property type="molecule type" value="Genomic_DNA"/>
</dbReference>
<feature type="chain" id="PRO_5015154220" description="Disease resistance N-terminal domain-containing protein" evidence="4">
    <location>
        <begin position="23"/>
        <end position="226"/>
    </location>
</feature>
<gene>
    <name evidence="6" type="ORF">PanWU01x14_259780</name>
</gene>